<dbReference type="AlphaFoldDB" id="A0A0M0G868"/>
<name>A0A0M0G868_SPOGL</name>
<accession>A0A0M0G868</accession>
<sequence>MFRFRLYWTFTKKAFLRSAVYRFDVWSRLGSNLIFLLMWGSIWTALYAGREEAGGVSFESMLTYIVVSQFLSGVNGAGTPLWEIQEKVRTGDISLELMRPFDVPLRYLFADFGSVAFYILTALLPLYTVMFIFMDLTLPSAWETWILFIVSAFIGFLIRYCIEMAFGLLSFFLVETGGIVDVFYFAMSLLSGSVIPLWFFPGWLEKMALYLPFQGIYYIPNAIFIGKISGTEILLSLGVQLFWAAASYLLLRFVWNHASQKIVVQGG</sequence>
<protein>
    <submittedName>
        <fullName evidence="2">ABC transporter permease</fullName>
    </submittedName>
</protein>
<dbReference type="PATRIC" id="fig|1459.3.peg.790"/>
<keyword evidence="1" id="KW-0812">Transmembrane</keyword>
<evidence type="ECO:0000313" key="3">
    <source>
        <dbReference type="Proteomes" id="UP000037109"/>
    </source>
</evidence>
<feature type="transmembrane region" description="Helical" evidence="1">
    <location>
        <begin position="105"/>
        <end position="133"/>
    </location>
</feature>
<feature type="transmembrane region" description="Helical" evidence="1">
    <location>
        <begin position="145"/>
        <end position="162"/>
    </location>
</feature>
<dbReference type="OrthoDB" id="2027431at2"/>
<keyword evidence="1" id="KW-1133">Transmembrane helix</keyword>
<dbReference type="PANTHER" id="PTHR36832:SF1">
    <property type="entry name" value="SLR1174 PROTEIN"/>
    <property type="match status" value="1"/>
</dbReference>
<evidence type="ECO:0000313" key="2">
    <source>
        <dbReference type="EMBL" id="KON86029.1"/>
    </source>
</evidence>
<gene>
    <name evidence="2" type="ORF">AF332_03835</name>
</gene>
<dbReference type="STRING" id="1459.AF332_03835"/>
<dbReference type="Pfam" id="PF06182">
    <property type="entry name" value="ABC2_membrane_6"/>
    <property type="match status" value="1"/>
</dbReference>
<feature type="transmembrane region" description="Helical" evidence="1">
    <location>
        <begin position="61"/>
        <end position="84"/>
    </location>
</feature>
<reference evidence="3" key="1">
    <citation type="submission" date="2015-07" db="EMBL/GenBank/DDBJ databases">
        <title>Fjat-10036 dsm4.</title>
        <authorList>
            <person name="Liu B."/>
            <person name="Wang J."/>
            <person name="Zhu Y."/>
            <person name="Liu G."/>
            <person name="Chen Q."/>
            <person name="Chen Z."/>
            <person name="Lan J."/>
            <person name="Che J."/>
            <person name="Ge C."/>
            <person name="Shi H."/>
            <person name="Pan Z."/>
            <person name="Liu X."/>
        </authorList>
    </citation>
    <scope>NUCLEOTIDE SEQUENCE [LARGE SCALE GENOMIC DNA]</scope>
    <source>
        <strain evidence="3">DSM 4</strain>
    </source>
</reference>
<proteinExistence type="predicted"/>
<feature type="transmembrane region" description="Helical" evidence="1">
    <location>
        <begin position="207"/>
        <end position="226"/>
    </location>
</feature>
<keyword evidence="1" id="KW-0472">Membrane</keyword>
<dbReference type="RefSeq" id="WP_053433389.1">
    <property type="nucleotide sequence ID" value="NZ_LGUF01000007.1"/>
</dbReference>
<dbReference type="EMBL" id="LGUF01000007">
    <property type="protein sequence ID" value="KON86029.1"/>
    <property type="molecule type" value="Genomic_DNA"/>
</dbReference>
<keyword evidence="3" id="KW-1185">Reference proteome</keyword>
<dbReference type="Proteomes" id="UP000037109">
    <property type="component" value="Unassembled WGS sequence"/>
</dbReference>
<feature type="transmembrane region" description="Helical" evidence="1">
    <location>
        <begin position="29"/>
        <end position="49"/>
    </location>
</feature>
<feature type="transmembrane region" description="Helical" evidence="1">
    <location>
        <begin position="233"/>
        <end position="255"/>
    </location>
</feature>
<dbReference type="PANTHER" id="PTHR36832">
    <property type="entry name" value="SLR1174 PROTEIN-RELATED"/>
    <property type="match status" value="1"/>
</dbReference>
<comment type="caution">
    <text evidence="2">The sequence shown here is derived from an EMBL/GenBank/DDBJ whole genome shotgun (WGS) entry which is preliminary data.</text>
</comment>
<organism evidence="2 3">
    <name type="scientific">Sporosarcina globispora</name>
    <name type="common">Bacillus globisporus</name>
    <dbReference type="NCBI Taxonomy" id="1459"/>
    <lineage>
        <taxon>Bacteria</taxon>
        <taxon>Bacillati</taxon>
        <taxon>Bacillota</taxon>
        <taxon>Bacilli</taxon>
        <taxon>Bacillales</taxon>
        <taxon>Caryophanaceae</taxon>
        <taxon>Sporosarcina</taxon>
    </lineage>
</organism>
<evidence type="ECO:0000256" key="1">
    <source>
        <dbReference type="SAM" id="Phobius"/>
    </source>
</evidence>
<dbReference type="InterPro" id="IPR010390">
    <property type="entry name" value="ABC-2_transporter-like"/>
</dbReference>